<dbReference type="InterPro" id="IPR036465">
    <property type="entry name" value="vWFA_dom_sf"/>
</dbReference>
<dbReference type="Proteomes" id="UP000272942">
    <property type="component" value="Unassembled WGS sequence"/>
</dbReference>
<reference evidence="3" key="1">
    <citation type="submission" date="2016-06" db="UniProtKB">
        <authorList>
            <consortium name="WormBaseParasite"/>
        </authorList>
    </citation>
    <scope>IDENTIFICATION</scope>
</reference>
<dbReference type="GO" id="GO:0006289">
    <property type="term" value="P:nucleotide-excision repair"/>
    <property type="evidence" value="ECO:0007669"/>
    <property type="project" value="TreeGrafter"/>
</dbReference>
<sequence>MLPYDHASRIASAEEALLTAFSWRRCFPTKRMDRNGEKKEFRWESGYEKTWTAIREDESGRLITTLEQLVHDAHAQIRKKRRRLAAGTEGFVRLGMMRHLYLIIDLSQAMLAQDLKPNRLVCTLRDVDDKMRDLEADCRDYSLVDKTSPTGEAREL</sequence>
<dbReference type="WBParaSite" id="ECPE_0000592201-mRNA-1">
    <property type="protein sequence ID" value="ECPE_0000592201-mRNA-1"/>
    <property type="gene ID" value="ECPE_0000592201"/>
</dbReference>
<organism evidence="3">
    <name type="scientific">Echinostoma caproni</name>
    <dbReference type="NCBI Taxonomy" id="27848"/>
    <lineage>
        <taxon>Eukaryota</taxon>
        <taxon>Metazoa</taxon>
        <taxon>Spiralia</taxon>
        <taxon>Lophotrochozoa</taxon>
        <taxon>Platyhelminthes</taxon>
        <taxon>Trematoda</taxon>
        <taxon>Digenea</taxon>
        <taxon>Plagiorchiida</taxon>
        <taxon>Echinostomata</taxon>
        <taxon>Echinostomatoidea</taxon>
        <taxon>Echinostomatidae</taxon>
        <taxon>Echinostoma</taxon>
    </lineage>
</organism>
<dbReference type="Gene3D" id="3.40.50.410">
    <property type="entry name" value="von Willebrand factor, type A domain"/>
    <property type="match status" value="1"/>
</dbReference>
<dbReference type="AlphaFoldDB" id="A0A183AG24"/>
<name>A0A183AG24_9TREM</name>
<dbReference type="PANTHER" id="PTHR12695">
    <property type="entry name" value="GENERAL TRANSCRIPTION FACTOR IIH SUBUNIT 2"/>
    <property type="match status" value="1"/>
</dbReference>
<dbReference type="EMBL" id="UZAN01042824">
    <property type="protein sequence ID" value="VDP76882.1"/>
    <property type="molecule type" value="Genomic_DNA"/>
</dbReference>
<proteinExistence type="predicted"/>
<evidence type="ECO:0000313" key="3">
    <source>
        <dbReference type="WBParaSite" id="ECPE_0000592201-mRNA-1"/>
    </source>
</evidence>
<protein>
    <submittedName>
        <fullName evidence="3">Ssl1 domain-containing protein</fullName>
    </submittedName>
</protein>
<evidence type="ECO:0000313" key="2">
    <source>
        <dbReference type="Proteomes" id="UP000272942"/>
    </source>
</evidence>
<gene>
    <name evidence="1" type="ORF">ECPE_LOCUS5909</name>
</gene>
<dbReference type="PANTHER" id="PTHR12695:SF2">
    <property type="entry name" value="GENERAL TRANSCRIPTION FACTOR IIH SUBUNIT 2-RELATED"/>
    <property type="match status" value="1"/>
</dbReference>
<reference evidence="1 2" key="2">
    <citation type="submission" date="2018-11" db="EMBL/GenBank/DDBJ databases">
        <authorList>
            <consortium name="Pathogen Informatics"/>
        </authorList>
    </citation>
    <scope>NUCLEOTIDE SEQUENCE [LARGE SCALE GENOMIC DNA]</scope>
    <source>
        <strain evidence="1 2">Egypt</strain>
    </source>
</reference>
<dbReference type="GO" id="GO:0006357">
    <property type="term" value="P:regulation of transcription by RNA polymerase II"/>
    <property type="evidence" value="ECO:0007669"/>
    <property type="project" value="TreeGrafter"/>
</dbReference>
<evidence type="ECO:0000313" key="1">
    <source>
        <dbReference type="EMBL" id="VDP76882.1"/>
    </source>
</evidence>
<dbReference type="GO" id="GO:0005675">
    <property type="term" value="C:transcription factor TFIIH holo complex"/>
    <property type="evidence" value="ECO:0007669"/>
    <property type="project" value="TreeGrafter"/>
</dbReference>
<keyword evidence="2" id="KW-1185">Reference proteome</keyword>
<accession>A0A183AG24</accession>
<dbReference type="OrthoDB" id="284275at2759"/>